<protein>
    <submittedName>
        <fullName evidence="2">Uncharacterized protein</fullName>
    </submittedName>
</protein>
<feature type="region of interest" description="Disordered" evidence="1">
    <location>
        <begin position="79"/>
        <end position="99"/>
    </location>
</feature>
<evidence type="ECO:0000256" key="1">
    <source>
        <dbReference type="SAM" id="MobiDB-lite"/>
    </source>
</evidence>
<sequence length="99" mass="11514">MTAVLIQGTNINYFTELQVFFDIIQKWSTMWLSGVKKSQGIIFATFQSPLPPLELFEEPIEEVTETKYLVWDLWIPQIPTRPDPHELAESEKRKEAAMS</sequence>
<proteinExistence type="predicted"/>
<dbReference type="Proteomes" id="UP000499080">
    <property type="component" value="Unassembled WGS sequence"/>
</dbReference>
<dbReference type="EMBL" id="BGPR01001348">
    <property type="protein sequence ID" value="GBM51754.1"/>
    <property type="molecule type" value="Genomic_DNA"/>
</dbReference>
<evidence type="ECO:0000313" key="3">
    <source>
        <dbReference type="Proteomes" id="UP000499080"/>
    </source>
</evidence>
<reference evidence="2 3" key="1">
    <citation type="journal article" date="2019" name="Sci. Rep.">
        <title>Orb-weaving spider Araneus ventricosus genome elucidates the spidroin gene catalogue.</title>
        <authorList>
            <person name="Kono N."/>
            <person name="Nakamura H."/>
            <person name="Ohtoshi R."/>
            <person name="Moran D.A.P."/>
            <person name="Shinohara A."/>
            <person name="Yoshida Y."/>
            <person name="Fujiwara M."/>
            <person name="Mori M."/>
            <person name="Tomita M."/>
            <person name="Arakawa K."/>
        </authorList>
    </citation>
    <scope>NUCLEOTIDE SEQUENCE [LARGE SCALE GENOMIC DNA]</scope>
</reference>
<accession>A0A4Y2GI92</accession>
<evidence type="ECO:0000313" key="2">
    <source>
        <dbReference type="EMBL" id="GBM51754.1"/>
    </source>
</evidence>
<gene>
    <name evidence="2" type="ORF">AVEN_175319_1</name>
</gene>
<feature type="compositionally biased region" description="Basic and acidic residues" evidence="1">
    <location>
        <begin position="82"/>
        <end position="99"/>
    </location>
</feature>
<keyword evidence="3" id="KW-1185">Reference proteome</keyword>
<dbReference type="AlphaFoldDB" id="A0A4Y2GI92"/>
<organism evidence="2 3">
    <name type="scientific">Araneus ventricosus</name>
    <name type="common">Orbweaver spider</name>
    <name type="synonym">Epeira ventricosa</name>
    <dbReference type="NCBI Taxonomy" id="182803"/>
    <lineage>
        <taxon>Eukaryota</taxon>
        <taxon>Metazoa</taxon>
        <taxon>Ecdysozoa</taxon>
        <taxon>Arthropoda</taxon>
        <taxon>Chelicerata</taxon>
        <taxon>Arachnida</taxon>
        <taxon>Araneae</taxon>
        <taxon>Araneomorphae</taxon>
        <taxon>Entelegynae</taxon>
        <taxon>Araneoidea</taxon>
        <taxon>Araneidae</taxon>
        <taxon>Araneus</taxon>
    </lineage>
</organism>
<comment type="caution">
    <text evidence="2">The sequence shown here is derived from an EMBL/GenBank/DDBJ whole genome shotgun (WGS) entry which is preliminary data.</text>
</comment>
<name>A0A4Y2GI92_ARAVE</name>